<accession>A0AAD7TT10</accession>
<evidence type="ECO:0000256" key="1">
    <source>
        <dbReference type="SAM" id="MobiDB-lite"/>
    </source>
</evidence>
<dbReference type="EMBL" id="JAPEVG010000144">
    <property type="protein sequence ID" value="KAJ8481166.1"/>
    <property type="molecule type" value="Genomic_DNA"/>
</dbReference>
<gene>
    <name evidence="2" type="ORF">ONZ51_g6188</name>
</gene>
<dbReference type="AlphaFoldDB" id="A0AAD7TT10"/>
<feature type="region of interest" description="Disordered" evidence="1">
    <location>
        <begin position="1"/>
        <end position="28"/>
    </location>
</feature>
<sequence>MDANTESESKIKQQPDQQREQNIQKISEEDRALILAGPATDEALQSPAIYPPPPDNLWSDDNAKVHYGLGWILSPARLERLHDLFFVNFDSKHDVTIRTYPNFPNWRYQAYKNIFTHGAHYPHHFHMPVCEVNAPQWDNDDSVQSDAWVDAHARRAILIDGTSSPYQNIRPTQAQYDYLVKGMGSEPEWYRCAYLDGTSRKMARVRWVDIGIRCDDCKVSKQSLTGWYYPADYVYILPDPV</sequence>
<dbReference type="Proteomes" id="UP001215151">
    <property type="component" value="Unassembled WGS sequence"/>
</dbReference>
<protein>
    <submittedName>
        <fullName evidence="2">Uncharacterized protein</fullName>
    </submittedName>
</protein>
<reference evidence="2" key="1">
    <citation type="submission" date="2022-11" db="EMBL/GenBank/DDBJ databases">
        <title>Genome Sequence of Cubamyces cubensis.</title>
        <authorList>
            <person name="Buettner E."/>
        </authorList>
    </citation>
    <scope>NUCLEOTIDE SEQUENCE</scope>
    <source>
        <strain evidence="2">MPL-01</strain>
    </source>
</reference>
<keyword evidence="3" id="KW-1185">Reference proteome</keyword>
<organism evidence="2 3">
    <name type="scientific">Trametes cubensis</name>
    <dbReference type="NCBI Taxonomy" id="1111947"/>
    <lineage>
        <taxon>Eukaryota</taxon>
        <taxon>Fungi</taxon>
        <taxon>Dikarya</taxon>
        <taxon>Basidiomycota</taxon>
        <taxon>Agaricomycotina</taxon>
        <taxon>Agaricomycetes</taxon>
        <taxon>Polyporales</taxon>
        <taxon>Polyporaceae</taxon>
        <taxon>Trametes</taxon>
    </lineage>
</organism>
<comment type="caution">
    <text evidence="2">The sequence shown here is derived from an EMBL/GenBank/DDBJ whole genome shotgun (WGS) entry which is preliminary data.</text>
</comment>
<evidence type="ECO:0000313" key="2">
    <source>
        <dbReference type="EMBL" id="KAJ8481166.1"/>
    </source>
</evidence>
<evidence type="ECO:0000313" key="3">
    <source>
        <dbReference type="Proteomes" id="UP001215151"/>
    </source>
</evidence>
<feature type="compositionally biased region" description="Basic and acidic residues" evidence="1">
    <location>
        <begin position="7"/>
        <end position="19"/>
    </location>
</feature>
<name>A0AAD7TT10_9APHY</name>
<proteinExistence type="predicted"/>